<feature type="transmembrane region" description="Helical" evidence="1">
    <location>
        <begin position="88"/>
        <end position="111"/>
    </location>
</feature>
<evidence type="ECO:0000313" key="3">
    <source>
        <dbReference type="Proteomes" id="UP000789570"/>
    </source>
</evidence>
<sequence>MIGGDLSNPVDKYLNIFGNCAFLKEYPYFLLCFVAASISFTGLIIRYFILLETQKFKIKDDDDEGRTRLIPPEPNPIKKQLVIETIPFIGISLVTLNVIISNVILTLHSIMSDEIYTLFAVAKVHDGGIEYQAIDIAQNLKIMRMIHLSNQSMYIHG</sequence>
<keyword evidence="3" id="KW-1185">Reference proteome</keyword>
<protein>
    <submittedName>
        <fullName evidence="2">14278_t:CDS:1</fullName>
    </submittedName>
</protein>
<dbReference type="EMBL" id="CAJVPQ010000472">
    <property type="protein sequence ID" value="CAG8484517.1"/>
    <property type="molecule type" value="Genomic_DNA"/>
</dbReference>
<feature type="transmembrane region" description="Helical" evidence="1">
    <location>
        <begin position="28"/>
        <end position="49"/>
    </location>
</feature>
<evidence type="ECO:0000256" key="1">
    <source>
        <dbReference type="SAM" id="Phobius"/>
    </source>
</evidence>
<reference evidence="2" key="1">
    <citation type="submission" date="2021-06" db="EMBL/GenBank/DDBJ databases">
        <authorList>
            <person name="Kallberg Y."/>
            <person name="Tangrot J."/>
            <person name="Rosling A."/>
        </authorList>
    </citation>
    <scope>NUCLEOTIDE SEQUENCE</scope>
    <source>
        <strain evidence="2">UK204</strain>
    </source>
</reference>
<keyword evidence="1" id="KW-0812">Transmembrane</keyword>
<keyword evidence="1" id="KW-0472">Membrane</keyword>
<comment type="caution">
    <text evidence="2">The sequence shown here is derived from an EMBL/GenBank/DDBJ whole genome shotgun (WGS) entry which is preliminary data.</text>
</comment>
<proteinExistence type="predicted"/>
<dbReference type="OrthoDB" id="419616at2759"/>
<dbReference type="Proteomes" id="UP000789570">
    <property type="component" value="Unassembled WGS sequence"/>
</dbReference>
<dbReference type="AlphaFoldDB" id="A0A9N8WG37"/>
<keyword evidence="1" id="KW-1133">Transmembrane helix</keyword>
<name>A0A9N8WG37_9GLOM</name>
<evidence type="ECO:0000313" key="2">
    <source>
        <dbReference type="EMBL" id="CAG8484517.1"/>
    </source>
</evidence>
<gene>
    <name evidence="2" type="ORF">FCALED_LOCUS2885</name>
</gene>
<organism evidence="2 3">
    <name type="scientific">Funneliformis caledonium</name>
    <dbReference type="NCBI Taxonomy" id="1117310"/>
    <lineage>
        <taxon>Eukaryota</taxon>
        <taxon>Fungi</taxon>
        <taxon>Fungi incertae sedis</taxon>
        <taxon>Mucoromycota</taxon>
        <taxon>Glomeromycotina</taxon>
        <taxon>Glomeromycetes</taxon>
        <taxon>Glomerales</taxon>
        <taxon>Glomeraceae</taxon>
        <taxon>Funneliformis</taxon>
    </lineage>
</organism>
<accession>A0A9N8WG37</accession>